<comment type="caution">
    <text evidence="1">The sequence shown here is derived from an EMBL/GenBank/DDBJ whole genome shotgun (WGS) entry which is preliminary data.</text>
</comment>
<accession>A0A8S1WGD6</accession>
<organism evidence="1 2">
    <name type="scientific">Paramecium octaurelia</name>
    <dbReference type="NCBI Taxonomy" id="43137"/>
    <lineage>
        <taxon>Eukaryota</taxon>
        <taxon>Sar</taxon>
        <taxon>Alveolata</taxon>
        <taxon>Ciliophora</taxon>
        <taxon>Intramacronucleata</taxon>
        <taxon>Oligohymenophorea</taxon>
        <taxon>Peniculida</taxon>
        <taxon>Parameciidae</taxon>
        <taxon>Paramecium</taxon>
    </lineage>
</organism>
<evidence type="ECO:0000313" key="1">
    <source>
        <dbReference type="EMBL" id="CAD8185026.1"/>
    </source>
</evidence>
<reference evidence="1" key="1">
    <citation type="submission" date="2021-01" db="EMBL/GenBank/DDBJ databases">
        <authorList>
            <consortium name="Genoscope - CEA"/>
            <person name="William W."/>
        </authorList>
    </citation>
    <scope>NUCLEOTIDE SEQUENCE</scope>
</reference>
<gene>
    <name evidence="1" type="ORF">POCTA_138.1.T0840193</name>
</gene>
<dbReference type="AlphaFoldDB" id="A0A8S1WGD6"/>
<proteinExistence type="predicted"/>
<sequence>MLREVKEHQRSQSGIFTVSLCNNIQTLTVQQLLNWKNLIEEIVIFLNSRKIRNKEQDDLLDHFNHVYDQSFNKVNDFNTNLWKMILIITHLQQDMDDTSRCMVGRRSLIMEVLLIMDQYKVEYDNFSDFNCLIKFMYLLKEFTRIELKQLINFIKTDHSQQQELPNAARSVDSFRPKQKRLDTF</sequence>
<protein>
    <submittedName>
        <fullName evidence="1">Uncharacterized protein</fullName>
    </submittedName>
</protein>
<dbReference type="EMBL" id="CAJJDP010000083">
    <property type="protein sequence ID" value="CAD8185026.1"/>
    <property type="molecule type" value="Genomic_DNA"/>
</dbReference>
<keyword evidence="2" id="KW-1185">Reference proteome</keyword>
<name>A0A8S1WGD6_PAROT</name>
<evidence type="ECO:0000313" key="2">
    <source>
        <dbReference type="Proteomes" id="UP000683925"/>
    </source>
</evidence>
<dbReference type="Proteomes" id="UP000683925">
    <property type="component" value="Unassembled WGS sequence"/>
</dbReference>